<keyword evidence="2" id="KW-0378">Hydrolase</keyword>
<dbReference type="SUPFAM" id="SSF56281">
    <property type="entry name" value="Metallo-hydrolase/oxidoreductase"/>
    <property type="match status" value="1"/>
</dbReference>
<dbReference type="Proteomes" id="UP000237040">
    <property type="component" value="Unassembled WGS sequence"/>
</dbReference>
<evidence type="ECO:0000313" key="2">
    <source>
        <dbReference type="EMBL" id="PMP68693.1"/>
    </source>
</evidence>
<dbReference type="InterPro" id="IPR036866">
    <property type="entry name" value="RibonucZ/Hydroxyglut_hydro"/>
</dbReference>
<proteinExistence type="predicted"/>
<dbReference type="GO" id="GO:0016787">
    <property type="term" value="F:hydrolase activity"/>
    <property type="evidence" value="ECO:0007669"/>
    <property type="project" value="UniProtKB-KW"/>
</dbReference>
<feature type="domain" description="Metallo-beta-lactamase" evidence="1">
    <location>
        <begin position="30"/>
        <end position="264"/>
    </location>
</feature>
<evidence type="ECO:0000259" key="1">
    <source>
        <dbReference type="SMART" id="SM00849"/>
    </source>
</evidence>
<reference evidence="2 3" key="1">
    <citation type="submission" date="2018-01" db="EMBL/GenBank/DDBJ databases">
        <title>Metagenomic assembled genomes from two thermal pools in the Uzon Caldera, Kamchatka, Russia.</title>
        <authorList>
            <person name="Wilkins L."/>
            <person name="Ettinger C."/>
        </authorList>
    </citation>
    <scope>NUCLEOTIDE SEQUENCE [LARGE SCALE GENOMIC DNA]</scope>
    <source>
        <strain evidence="2">ZAV-07</strain>
    </source>
</reference>
<dbReference type="AlphaFoldDB" id="A0A2J6WFR0"/>
<organism evidence="2 3">
    <name type="scientific">Caldisericum exile</name>
    <dbReference type="NCBI Taxonomy" id="693075"/>
    <lineage>
        <taxon>Bacteria</taxon>
        <taxon>Pseudomonadati</taxon>
        <taxon>Caldisericota/Cryosericota group</taxon>
        <taxon>Caldisericota</taxon>
        <taxon>Caldisericia</taxon>
        <taxon>Caldisericales</taxon>
        <taxon>Caldisericaceae</taxon>
        <taxon>Caldisericum</taxon>
    </lineage>
</organism>
<name>A0A2J6WFR0_9BACT</name>
<dbReference type="PANTHER" id="PTHR13754">
    <property type="entry name" value="METALLO-BETA-LACTAMASE SUPERFAMILY PROTEIN"/>
    <property type="match status" value="1"/>
</dbReference>
<dbReference type="GO" id="GO:0016740">
    <property type="term" value="F:transferase activity"/>
    <property type="evidence" value="ECO:0007669"/>
    <property type="project" value="TreeGrafter"/>
</dbReference>
<dbReference type="PANTHER" id="PTHR13754:SF18">
    <property type="entry name" value="7,8-DIHYDROPTERIN-6-METHYL-4-(BETA-D-RIBOFURANOSYL)-AMINOBENZENE-5'-PHOSPHATE SYNTHASE"/>
    <property type="match status" value="1"/>
</dbReference>
<dbReference type="CDD" id="cd07713">
    <property type="entry name" value="DHPS-like_MBL-fold"/>
    <property type="match status" value="1"/>
</dbReference>
<dbReference type="EMBL" id="PNIL01000010">
    <property type="protein sequence ID" value="PMP68693.1"/>
    <property type="molecule type" value="Genomic_DNA"/>
</dbReference>
<gene>
    <name evidence="2" type="ORF">C0189_00695</name>
</gene>
<dbReference type="InterPro" id="IPR041712">
    <property type="entry name" value="DHPS-like_MBL-fold"/>
</dbReference>
<dbReference type="Pfam" id="PF00753">
    <property type="entry name" value="Lactamase_B"/>
    <property type="match status" value="1"/>
</dbReference>
<dbReference type="InterPro" id="IPR052926">
    <property type="entry name" value="Metallo-beta-lactamase_dom"/>
</dbReference>
<accession>A0A2J6WFR0</accession>
<sequence length="293" mass="32613">MNTLKYLDKIIITVVAEDSVLYESPYWGQHGVSFLLEAYRNNIKRNILVDVAQNPEALLHNMNLLGINPSIIDAIILTHCHYDHTQGLVEILKAIGKKDLPVIAHPEIFRLNFIVEPYLRHVGVMNSDSKEKVEESGGTLYLTSDPLQIMPGLITTGEVKRQTDFEEVGIPLRTITCDSKVLEDKMKDDTSVIANLKTEGIVIITGCSHAGIVNITKHSVELTGVNKIRAIIGGLHLVEAPTERIKKTVEALSKFDIDLISAGHCTGFEAQVELYNIFGQKFLPLHTGMKFEF</sequence>
<dbReference type="InterPro" id="IPR001279">
    <property type="entry name" value="Metallo-B-lactamas"/>
</dbReference>
<dbReference type="SMART" id="SM00849">
    <property type="entry name" value="Lactamase_B"/>
    <property type="match status" value="1"/>
</dbReference>
<dbReference type="Gene3D" id="3.60.15.10">
    <property type="entry name" value="Ribonuclease Z/Hydroxyacylglutathione hydrolase-like"/>
    <property type="match status" value="1"/>
</dbReference>
<protein>
    <submittedName>
        <fullName evidence="2">MBL fold metallo-hydrolase</fullName>
    </submittedName>
</protein>
<comment type="caution">
    <text evidence="2">The sequence shown here is derived from an EMBL/GenBank/DDBJ whole genome shotgun (WGS) entry which is preliminary data.</text>
</comment>
<evidence type="ECO:0000313" key="3">
    <source>
        <dbReference type="Proteomes" id="UP000237040"/>
    </source>
</evidence>